<dbReference type="SMART" id="SM00342">
    <property type="entry name" value="HTH_ARAC"/>
    <property type="match status" value="1"/>
</dbReference>
<organism evidence="5 6">
    <name type="scientific">Pelosinus baikalensis</name>
    <dbReference type="NCBI Taxonomy" id="2892015"/>
    <lineage>
        <taxon>Bacteria</taxon>
        <taxon>Bacillati</taxon>
        <taxon>Bacillota</taxon>
        <taxon>Negativicutes</taxon>
        <taxon>Selenomonadales</taxon>
        <taxon>Sporomusaceae</taxon>
        <taxon>Pelosinus</taxon>
    </lineage>
</organism>
<evidence type="ECO:0000256" key="3">
    <source>
        <dbReference type="ARBA" id="ARBA00023163"/>
    </source>
</evidence>
<evidence type="ECO:0000313" key="5">
    <source>
        <dbReference type="EMBL" id="MCC5466162.1"/>
    </source>
</evidence>
<keyword evidence="3" id="KW-0804">Transcription</keyword>
<dbReference type="InterPro" id="IPR009057">
    <property type="entry name" value="Homeodomain-like_sf"/>
</dbReference>
<dbReference type="InterPro" id="IPR018060">
    <property type="entry name" value="HTH_AraC"/>
</dbReference>
<gene>
    <name evidence="5" type="ORF">LMF89_12430</name>
</gene>
<dbReference type="PANTHER" id="PTHR46796">
    <property type="entry name" value="HTH-TYPE TRANSCRIPTIONAL ACTIVATOR RHAS-RELATED"/>
    <property type="match status" value="1"/>
</dbReference>
<sequence length="274" mass="31804">MKQNIFIDFKPMLLAMFTKDRMLYSEYQPCKELRQIINCYWVSPTLYSLEQRIDSVKQEIIVPDGCLDIIFEVDKQTNDYNCFIVGMMSKPIITSPDFSKKQIYAIRFNPGGAYSFFRNDLDDFTDLKVDFKNVSKNLEKGLAAIFLSKNSLYEKIKYLDAFFLRSFVEWGQNAVIMNSLANIFSAKGNVEIKKMAQGQYVSERQLNRLFKQWIGLSPKEFTRIIRFQNALRNIILADNVNWSSLAVESGYHDQAHFISEFKAFTGITPTQVAK</sequence>
<dbReference type="InterPro" id="IPR050204">
    <property type="entry name" value="AraC_XylS_family_regulators"/>
</dbReference>
<dbReference type="RefSeq" id="WP_229535339.1">
    <property type="nucleotide sequence ID" value="NZ_JAJHJB010000015.1"/>
</dbReference>
<evidence type="ECO:0000256" key="2">
    <source>
        <dbReference type="ARBA" id="ARBA00023125"/>
    </source>
</evidence>
<dbReference type="PANTHER" id="PTHR46796:SF13">
    <property type="entry name" value="HTH-TYPE TRANSCRIPTIONAL ACTIVATOR RHAS"/>
    <property type="match status" value="1"/>
</dbReference>
<name>A0ABS8HSL2_9FIRM</name>
<evidence type="ECO:0000256" key="1">
    <source>
        <dbReference type="ARBA" id="ARBA00023015"/>
    </source>
</evidence>
<keyword evidence="6" id="KW-1185">Reference proteome</keyword>
<dbReference type="PROSITE" id="PS01124">
    <property type="entry name" value="HTH_ARAC_FAMILY_2"/>
    <property type="match status" value="1"/>
</dbReference>
<dbReference type="EMBL" id="JAJHJB010000015">
    <property type="protein sequence ID" value="MCC5466162.1"/>
    <property type="molecule type" value="Genomic_DNA"/>
</dbReference>
<reference evidence="5" key="1">
    <citation type="submission" date="2021-11" db="EMBL/GenBank/DDBJ databases">
        <title>Description of a new species Pelosinus isolated from the bottom sediments of Lake Baikal.</title>
        <authorList>
            <person name="Zakharyuk A."/>
        </authorList>
    </citation>
    <scope>NUCLEOTIDE SEQUENCE</scope>
    <source>
        <strain evidence="5">Bkl1</strain>
    </source>
</reference>
<dbReference type="Pfam" id="PF20240">
    <property type="entry name" value="DUF6597"/>
    <property type="match status" value="1"/>
</dbReference>
<dbReference type="SUPFAM" id="SSF46689">
    <property type="entry name" value="Homeodomain-like"/>
    <property type="match status" value="1"/>
</dbReference>
<comment type="caution">
    <text evidence="5">The sequence shown here is derived from an EMBL/GenBank/DDBJ whole genome shotgun (WGS) entry which is preliminary data.</text>
</comment>
<dbReference type="Proteomes" id="UP001165492">
    <property type="component" value="Unassembled WGS sequence"/>
</dbReference>
<evidence type="ECO:0000313" key="6">
    <source>
        <dbReference type="Proteomes" id="UP001165492"/>
    </source>
</evidence>
<protein>
    <submittedName>
        <fullName evidence="5">Helix-turn-helix domain-containing protein</fullName>
    </submittedName>
</protein>
<keyword evidence="2" id="KW-0238">DNA-binding</keyword>
<dbReference type="Pfam" id="PF12833">
    <property type="entry name" value="HTH_18"/>
    <property type="match status" value="1"/>
</dbReference>
<accession>A0ABS8HSL2</accession>
<evidence type="ECO:0000259" key="4">
    <source>
        <dbReference type="PROSITE" id="PS01124"/>
    </source>
</evidence>
<proteinExistence type="predicted"/>
<dbReference type="InterPro" id="IPR046532">
    <property type="entry name" value="DUF6597"/>
</dbReference>
<feature type="domain" description="HTH araC/xylS-type" evidence="4">
    <location>
        <begin position="174"/>
        <end position="274"/>
    </location>
</feature>
<keyword evidence="1" id="KW-0805">Transcription regulation</keyword>
<dbReference type="Gene3D" id="1.10.10.60">
    <property type="entry name" value="Homeodomain-like"/>
    <property type="match status" value="1"/>
</dbReference>